<evidence type="ECO:0000313" key="3">
    <source>
        <dbReference type="EMBL" id="GMA42036.1"/>
    </source>
</evidence>
<protein>
    <recommendedName>
        <fullName evidence="5">DUF4112 domain-containing protein</fullName>
    </recommendedName>
</protein>
<comment type="caution">
    <text evidence="3">The sequence shown here is derived from an EMBL/GenBank/DDBJ whole genome shotgun (WGS) entry which is preliminary data.</text>
</comment>
<feature type="transmembrane region" description="Helical" evidence="2">
    <location>
        <begin position="151"/>
        <end position="178"/>
    </location>
</feature>
<keyword evidence="2" id="KW-1133">Transmembrane helix</keyword>
<organism evidence="3 4">
    <name type="scientific">Mobilicoccus caccae</name>
    <dbReference type="NCBI Taxonomy" id="1859295"/>
    <lineage>
        <taxon>Bacteria</taxon>
        <taxon>Bacillati</taxon>
        <taxon>Actinomycetota</taxon>
        <taxon>Actinomycetes</taxon>
        <taxon>Micrococcales</taxon>
        <taxon>Dermatophilaceae</taxon>
        <taxon>Mobilicoccus</taxon>
    </lineage>
</organism>
<evidence type="ECO:0000256" key="2">
    <source>
        <dbReference type="SAM" id="Phobius"/>
    </source>
</evidence>
<proteinExistence type="predicted"/>
<reference evidence="4" key="1">
    <citation type="journal article" date="2019" name="Int. J. Syst. Evol. Microbiol.">
        <title>The Global Catalogue of Microorganisms (GCM) 10K type strain sequencing project: providing services to taxonomists for standard genome sequencing and annotation.</title>
        <authorList>
            <consortium name="The Broad Institute Genomics Platform"/>
            <consortium name="The Broad Institute Genome Sequencing Center for Infectious Disease"/>
            <person name="Wu L."/>
            <person name="Ma J."/>
        </authorList>
    </citation>
    <scope>NUCLEOTIDE SEQUENCE [LARGE SCALE GENOMIC DNA]</scope>
    <source>
        <strain evidence="4">NBRC 113072</strain>
    </source>
</reference>
<dbReference type="Proteomes" id="UP001157126">
    <property type="component" value="Unassembled WGS sequence"/>
</dbReference>
<evidence type="ECO:0000313" key="4">
    <source>
        <dbReference type="Proteomes" id="UP001157126"/>
    </source>
</evidence>
<keyword evidence="4" id="KW-1185">Reference proteome</keyword>
<feature type="transmembrane region" description="Helical" evidence="2">
    <location>
        <begin position="63"/>
        <end position="85"/>
    </location>
</feature>
<dbReference type="EMBL" id="BSUO01000001">
    <property type="protein sequence ID" value="GMA42036.1"/>
    <property type="molecule type" value="Genomic_DNA"/>
</dbReference>
<feature type="transmembrane region" description="Helical" evidence="2">
    <location>
        <begin position="92"/>
        <end position="113"/>
    </location>
</feature>
<gene>
    <name evidence="3" type="ORF">GCM10025883_40810</name>
</gene>
<dbReference type="Pfam" id="PF13430">
    <property type="entry name" value="DUF4112"/>
    <property type="match status" value="1"/>
</dbReference>
<feature type="region of interest" description="Disordered" evidence="1">
    <location>
        <begin position="1"/>
        <end position="38"/>
    </location>
</feature>
<dbReference type="InterPro" id="IPR025187">
    <property type="entry name" value="DUF4112"/>
</dbReference>
<sequence length="185" mass="19415">MRGGPAVARERRGTPYADQMSSRHRRAPEPAPAASTTSSRLLARLMDDMVRIPGTRFGLGLDALIGLIPGIGDVAGTAISSVILADAVRNRVPISVLLLMGWNLLFDAILGLIPGVGDVADAAHRANLKNLRLLEKTVAQGRTVDASAKGYVVRAVLVVAVILLVLIAFAAATIWVLLRLIGAVG</sequence>
<evidence type="ECO:0008006" key="5">
    <source>
        <dbReference type="Google" id="ProtNLM"/>
    </source>
</evidence>
<keyword evidence="2" id="KW-0812">Transmembrane</keyword>
<name>A0ABQ6IX73_9MICO</name>
<evidence type="ECO:0000256" key="1">
    <source>
        <dbReference type="SAM" id="MobiDB-lite"/>
    </source>
</evidence>
<dbReference type="PANTHER" id="PTHR35519:SF2">
    <property type="entry name" value="PH DOMAIN PROTEIN"/>
    <property type="match status" value="1"/>
</dbReference>
<keyword evidence="2" id="KW-0472">Membrane</keyword>
<dbReference type="PANTHER" id="PTHR35519">
    <property type="entry name" value="MEMBRANE PROTEINS"/>
    <property type="match status" value="1"/>
</dbReference>
<accession>A0ABQ6IX73</accession>